<dbReference type="GO" id="GO:0006508">
    <property type="term" value="P:proteolysis"/>
    <property type="evidence" value="ECO:0007669"/>
    <property type="project" value="InterPro"/>
</dbReference>
<proteinExistence type="inferred from homology"/>
<accession>A0A409XYP5</accession>
<dbReference type="InParanoid" id="A0A409XYP5"/>
<protein>
    <recommendedName>
        <fullName evidence="3">AB hydrolase-1 domain-containing protein</fullName>
    </recommendedName>
</protein>
<dbReference type="Pfam" id="PF00561">
    <property type="entry name" value="Abhydrolase_1"/>
    <property type="match status" value="1"/>
</dbReference>
<gene>
    <name evidence="4" type="ORF">CVT26_015963</name>
</gene>
<dbReference type="PIRSF" id="PIRSF005539">
    <property type="entry name" value="Pept_S33_TRI_F1"/>
    <property type="match status" value="1"/>
</dbReference>
<comment type="similarity">
    <text evidence="1">Belongs to the peptidase S33 family.</text>
</comment>
<dbReference type="OrthoDB" id="190201at2759"/>
<dbReference type="PANTHER" id="PTHR43194">
    <property type="entry name" value="HYDROLASE ALPHA/BETA FOLD FAMILY"/>
    <property type="match status" value="1"/>
</dbReference>
<dbReference type="InterPro" id="IPR002410">
    <property type="entry name" value="Peptidase_S33"/>
</dbReference>
<name>A0A409XYP5_9AGAR</name>
<dbReference type="InterPro" id="IPR029058">
    <property type="entry name" value="AB_hydrolase_fold"/>
</dbReference>
<sequence length="312" mass="35458">MPTPPIYEGEAPFYYPLAGKPLKTWYKITGDLKTHNTTPLIILHGGPGVGYLAYNPLADLTVAYSIPIIQYDQVGCGRSSHLREMADRGEEFWNDRLFVAELESLIAHLGLTRYDVLGHSWGAVFGSRFAAKQPKGLRKYIIMSSTPSVPIWTRTQRALRQTLPQGMRDILEKYEKEGKTDSEEYQAVMGLYNSMFLCRLNPMPDEIVKSFALIKKDPTVSAKMWSPSEFHVSGTLKDWSVIDDLHKIAVPTLLLNGRYDEAQDSAMVEFFKRIPNVKWVQFAESAHMAQFEERSRYMEVVGRWLCGVGVKL</sequence>
<dbReference type="GO" id="GO:0008233">
    <property type="term" value="F:peptidase activity"/>
    <property type="evidence" value="ECO:0007669"/>
    <property type="project" value="InterPro"/>
</dbReference>
<dbReference type="Gene3D" id="3.40.50.1820">
    <property type="entry name" value="alpha/beta hydrolase"/>
    <property type="match status" value="1"/>
</dbReference>
<reference evidence="4 5" key="1">
    <citation type="journal article" date="2018" name="Evol. Lett.">
        <title>Horizontal gene cluster transfer increased hallucinogenic mushroom diversity.</title>
        <authorList>
            <person name="Reynolds H.T."/>
            <person name="Vijayakumar V."/>
            <person name="Gluck-Thaler E."/>
            <person name="Korotkin H.B."/>
            <person name="Matheny P.B."/>
            <person name="Slot J.C."/>
        </authorList>
    </citation>
    <scope>NUCLEOTIDE SEQUENCE [LARGE SCALE GENOMIC DNA]</scope>
    <source>
        <strain evidence="4 5">SRW20</strain>
    </source>
</reference>
<keyword evidence="2" id="KW-0378">Hydrolase</keyword>
<dbReference type="InterPro" id="IPR000073">
    <property type="entry name" value="AB_hydrolase_1"/>
</dbReference>
<evidence type="ECO:0000313" key="4">
    <source>
        <dbReference type="EMBL" id="PPQ95833.1"/>
    </source>
</evidence>
<evidence type="ECO:0000256" key="1">
    <source>
        <dbReference type="ARBA" id="ARBA00010088"/>
    </source>
</evidence>
<evidence type="ECO:0000313" key="5">
    <source>
        <dbReference type="Proteomes" id="UP000284706"/>
    </source>
</evidence>
<dbReference type="PANTHER" id="PTHR43194:SF2">
    <property type="entry name" value="PEROXISOMAL MEMBRANE PROTEIN LPX1"/>
    <property type="match status" value="1"/>
</dbReference>
<dbReference type="Proteomes" id="UP000284706">
    <property type="component" value="Unassembled WGS sequence"/>
</dbReference>
<feature type="domain" description="AB hydrolase-1" evidence="3">
    <location>
        <begin position="39"/>
        <end position="293"/>
    </location>
</feature>
<evidence type="ECO:0000259" key="3">
    <source>
        <dbReference type="Pfam" id="PF00561"/>
    </source>
</evidence>
<dbReference type="AlphaFoldDB" id="A0A409XYP5"/>
<dbReference type="EMBL" id="NHYE01001410">
    <property type="protein sequence ID" value="PPQ95833.1"/>
    <property type="molecule type" value="Genomic_DNA"/>
</dbReference>
<dbReference type="SUPFAM" id="SSF53474">
    <property type="entry name" value="alpha/beta-Hydrolases"/>
    <property type="match status" value="1"/>
</dbReference>
<organism evidence="4 5">
    <name type="scientific">Gymnopilus dilepis</name>
    <dbReference type="NCBI Taxonomy" id="231916"/>
    <lineage>
        <taxon>Eukaryota</taxon>
        <taxon>Fungi</taxon>
        <taxon>Dikarya</taxon>
        <taxon>Basidiomycota</taxon>
        <taxon>Agaricomycotina</taxon>
        <taxon>Agaricomycetes</taxon>
        <taxon>Agaricomycetidae</taxon>
        <taxon>Agaricales</taxon>
        <taxon>Agaricineae</taxon>
        <taxon>Hymenogastraceae</taxon>
        <taxon>Gymnopilus</taxon>
    </lineage>
</organism>
<dbReference type="NCBIfam" id="TIGR01250">
    <property type="entry name" value="pro_imino_pep_2"/>
    <property type="match status" value="1"/>
</dbReference>
<dbReference type="InterPro" id="IPR050228">
    <property type="entry name" value="Carboxylesterase_BioH"/>
</dbReference>
<comment type="caution">
    <text evidence="4">The sequence shown here is derived from an EMBL/GenBank/DDBJ whole genome shotgun (WGS) entry which is preliminary data.</text>
</comment>
<dbReference type="STRING" id="231916.A0A409XYP5"/>
<dbReference type="PRINTS" id="PR00793">
    <property type="entry name" value="PROAMNOPTASE"/>
</dbReference>
<keyword evidence="5" id="KW-1185">Reference proteome</keyword>
<dbReference type="InterPro" id="IPR005945">
    <property type="entry name" value="Pro_imino_pep"/>
</dbReference>
<evidence type="ECO:0000256" key="2">
    <source>
        <dbReference type="ARBA" id="ARBA00022801"/>
    </source>
</evidence>